<dbReference type="CDD" id="cd03809">
    <property type="entry name" value="GT4_MtfB-like"/>
    <property type="match status" value="1"/>
</dbReference>
<accession>A0A929MZV7</accession>
<dbReference type="GO" id="GO:0016757">
    <property type="term" value="F:glycosyltransferase activity"/>
    <property type="evidence" value="ECO:0007669"/>
    <property type="project" value="UniProtKB-KW"/>
</dbReference>
<evidence type="ECO:0000256" key="1">
    <source>
        <dbReference type="ARBA" id="ARBA00022676"/>
    </source>
</evidence>
<dbReference type="Pfam" id="PF13439">
    <property type="entry name" value="Glyco_transf_4"/>
    <property type="match status" value="1"/>
</dbReference>
<dbReference type="AlphaFoldDB" id="A0A929MZV7"/>
<keyword evidence="2" id="KW-0808">Transferase</keyword>
<dbReference type="GO" id="GO:0009103">
    <property type="term" value="P:lipopolysaccharide biosynthetic process"/>
    <property type="evidence" value="ECO:0007669"/>
    <property type="project" value="TreeGrafter"/>
</dbReference>
<dbReference type="Proteomes" id="UP000718630">
    <property type="component" value="Unassembled WGS sequence"/>
</dbReference>
<sequence>MSVRVALVVEQMWQPVPGGSGRYIVEVASRLGAAGAHALGIAAAHGRGGPAPASVGLTIPVVNSRLPRRLLYAAWDRAGAPGVDRMVAGPSGEADAVHATTWAIPPTSKPLAVTVHDVAFVRDPAHFTRHGNAYFRRALDKTRRRAGAIIVPSRATADDCVAAGLDAARITVIPHGLTHTPASADQVRAFQEAHSLTRPYILWVGTREPRKNLPTLLRAFARLAPASDLDLVLVGPAGWGEDATEEASLAEEIPAGRLHVLGRLGDADLAAAYAGARAFTFPSIWEGFGLPVLEAMAHGAPVVTSAGTCMEEVAGDAGLLVDPVDAGALAEALAAAAGADHDRLAAAGRERASLFTWEESARAHAAVYQDLVR</sequence>
<evidence type="ECO:0000313" key="5">
    <source>
        <dbReference type="EMBL" id="MBF0940269.1"/>
    </source>
</evidence>
<dbReference type="PANTHER" id="PTHR46401">
    <property type="entry name" value="GLYCOSYLTRANSFERASE WBBK-RELATED"/>
    <property type="match status" value="1"/>
</dbReference>
<organism evidence="5 6">
    <name type="scientific">Schaalia georgiae</name>
    <dbReference type="NCBI Taxonomy" id="52768"/>
    <lineage>
        <taxon>Bacteria</taxon>
        <taxon>Bacillati</taxon>
        <taxon>Actinomycetota</taxon>
        <taxon>Actinomycetes</taxon>
        <taxon>Actinomycetales</taxon>
        <taxon>Actinomycetaceae</taxon>
        <taxon>Schaalia</taxon>
    </lineage>
</organism>
<gene>
    <name evidence="5" type="ORF">HXK03_05275</name>
</gene>
<proteinExistence type="predicted"/>
<feature type="domain" description="Glycosyltransferase subfamily 4-like N-terminal" evidence="4">
    <location>
        <begin position="17"/>
        <end position="177"/>
    </location>
</feature>
<reference evidence="5" key="1">
    <citation type="submission" date="2020-04" db="EMBL/GenBank/DDBJ databases">
        <title>Deep metagenomics examines the oral microbiome during advanced dental caries in children, revealing novel taxa and co-occurrences with host molecules.</title>
        <authorList>
            <person name="Baker J.L."/>
            <person name="Morton J.T."/>
            <person name="Dinis M."/>
            <person name="Alvarez R."/>
            <person name="Tran N.C."/>
            <person name="Knight R."/>
            <person name="Edlund A."/>
        </authorList>
    </citation>
    <scope>NUCLEOTIDE SEQUENCE</scope>
    <source>
        <strain evidence="5">JCVI_32_bin.64</strain>
    </source>
</reference>
<dbReference type="SUPFAM" id="SSF53756">
    <property type="entry name" value="UDP-Glycosyltransferase/glycogen phosphorylase"/>
    <property type="match status" value="1"/>
</dbReference>
<feature type="domain" description="Glycosyl transferase family 1" evidence="3">
    <location>
        <begin position="190"/>
        <end position="336"/>
    </location>
</feature>
<evidence type="ECO:0000259" key="3">
    <source>
        <dbReference type="Pfam" id="PF00534"/>
    </source>
</evidence>
<comment type="caution">
    <text evidence="5">The sequence shown here is derived from an EMBL/GenBank/DDBJ whole genome shotgun (WGS) entry which is preliminary data.</text>
</comment>
<name>A0A929MZV7_9ACTO</name>
<dbReference type="InterPro" id="IPR001296">
    <property type="entry name" value="Glyco_trans_1"/>
</dbReference>
<dbReference type="InterPro" id="IPR028098">
    <property type="entry name" value="Glyco_trans_4-like_N"/>
</dbReference>
<dbReference type="EMBL" id="JABZFZ010000253">
    <property type="protein sequence ID" value="MBF0940269.1"/>
    <property type="molecule type" value="Genomic_DNA"/>
</dbReference>
<dbReference type="PANTHER" id="PTHR46401:SF2">
    <property type="entry name" value="GLYCOSYLTRANSFERASE WBBK-RELATED"/>
    <property type="match status" value="1"/>
</dbReference>
<dbReference type="Gene3D" id="3.40.50.2000">
    <property type="entry name" value="Glycogen Phosphorylase B"/>
    <property type="match status" value="2"/>
</dbReference>
<evidence type="ECO:0000259" key="4">
    <source>
        <dbReference type="Pfam" id="PF13439"/>
    </source>
</evidence>
<evidence type="ECO:0000313" key="6">
    <source>
        <dbReference type="Proteomes" id="UP000718630"/>
    </source>
</evidence>
<protein>
    <submittedName>
        <fullName evidence="5">Glycosyltransferase family 4 protein</fullName>
    </submittedName>
</protein>
<keyword evidence="1" id="KW-0328">Glycosyltransferase</keyword>
<dbReference type="Pfam" id="PF00534">
    <property type="entry name" value="Glycos_transf_1"/>
    <property type="match status" value="1"/>
</dbReference>
<evidence type="ECO:0000256" key="2">
    <source>
        <dbReference type="ARBA" id="ARBA00022679"/>
    </source>
</evidence>